<name>A0A1H9ZN64_9BACI</name>
<dbReference type="PANTHER" id="PTHR43371:SF1">
    <property type="entry name" value="RIBONUCLEOSIDE-DIPHOSPHATE REDUCTASE"/>
    <property type="match status" value="1"/>
</dbReference>
<evidence type="ECO:0000313" key="15">
    <source>
        <dbReference type="Proteomes" id="UP000198618"/>
    </source>
</evidence>
<sequence>MSMTIGQMNAINVEMLNEDIKLFPQVHPITKEMNLTHKGVSRLVMLDRYAFKDTEKKTLKKGDFVVLTVKADPKFPARGYGFIQSIDWEKQEAIIQVDREFLSVLDGEEANSGEVRRGLDVIDKPLEVYYEQIAKRNATGLASVEKTVEQRKEWAEKFNHELASLNFIPAGRVLYGAGANTDVTYFNCYVMPYIKDSREGISDHRKQVMEIMSRGGGVGTNGSTLRPRNTLAKGVNGKSSGSVSWLDDIAKLTHLVEQGGSRRGAQMIMLVDSHPDIIEFIISKMQNPRILRYLIENTADDQIKRIAQEKLKFTPLTETETDLYQGILNYKNIPGQGGFTNSAIKEAEDKLRTGGTYSVQNPEFLTGANISVCITKEFMEAVEKDEMYELRFPDVESYSTEEMKAYNEEWHNIGDVRKWEEMGYAVRVYRKIKAKELWNLINICATYSAEPGIFFIDNANDMTNAKAYGDQVVATNPCGEQPLAPYSVCNLAAVNLAEMADKDTKRVNFDKLKETVRIGVRLQDNVIDATPYFLEENKKQALGERRIGLGVMGLHDLLIYCETEYGSDEGNNLVDAIFETIATTAYRESIELAKEKGSFPFLVGNTVEETKELREAFINTGYMKKMPEDIRENIVKYGIRNSHLLTVAPTGSTGTMVGVSTGLEPYFSFSYFRSGRLGKFIEVKADIVQEYLDRYPEADPENLPKWFVTAMDLAPEAHADTQCVIQKWVDSSISKTVNAPKGYTVNQVEQVYQRLYNGGAKGGTVYVDGSRDSQVLTLKAEENTIGEQTELFGDENDKPKVVLMETIQELDKTNVTIGSEVGDTCPVCREGSVKDIGGCNTCTSCGAQLKCGL</sequence>
<dbReference type="SUPFAM" id="SSF51998">
    <property type="entry name" value="PFL-like glycyl radical enzymes"/>
    <property type="match status" value="1"/>
</dbReference>
<keyword evidence="6 11" id="KW-0560">Oxidoreductase</keyword>
<dbReference type="Pfam" id="PF02867">
    <property type="entry name" value="Ribonuc_red_lgC"/>
    <property type="match status" value="1"/>
</dbReference>
<dbReference type="PRINTS" id="PR01183">
    <property type="entry name" value="RIBORDTASEM1"/>
</dbReference>
<keyword evidence="8" id="KW-1015">Disulfide bond</keyword>
<evidence type="ECO:0000256" key="7">
    <source>
        <dbReference type="ARBA" id="ARBA00023116"/>
    </source>
</evidence>
<proteinExistence type="inferred from homology"/>
<dbReference type="STRING" id="930131.SAMN05216389_102374"/>
<keyword evidence="15" id="KW-1185">Reference proteome</keyword>
<comment type="cofactor">
    <cofactor evidence="1 11">
        <name>adenosylcob(III)alamin</name>
        <dbReference type="ChEBI" id="CHEBI:18408"/>
    </cofactor>
</comment>
<accession>A0A1H9ZN64</accession>
<dbReference type="InterPro" id="IPR013509">
    <property type="entry name" value="RNR_lsu_N"/>
</dbReference>
<dbReference type="InterPro" id="IPR050862">
    <property type="entry name" value="RdRp_reductase_class-2"/>
</dbReference>
<comment type="function">
    <text evidence="11">Catalyzes the reduction of ribonucleotides to deoxyribonucleotides. May function to provide a pool of deoxyribonucleotide precursors for DNA repair during oxygen limitation and/or for immediate growth after restoration of oxygen.</text>
</comment>
<dbReference type="GO" id="GO:0005524">
    <property type="term" value="F:ATP binding"/>
    <property type="evidence" value="ECO:0007669"/>
    <property type="project" value="InterPro"/>
</dbReference>
<dbReference type="EC" id="1.17.4.1" evidence="11"/>
<evidence type="ECO:0000256" key="6">
    <source>
        <dbReference type="ARBA" id="ARBA00023002"/>
    </source>
</evidence>
<feature type="domain" description="Ribonucleotide reductase large subunit N-terminal" evidence="12">
    <location>
        <begin position="129"/>
        <end position="180"/>
    </location>
</feature>
<organism evidence="14 15">
    <name type="scientific">Oceanobacillus limi</name>
    <dbReference type="NCBI Taxonomy" id="930131"/>
    <lineage>
        <taxon>Bacteria</taxon>
        <taxon>Bacillati</taxon>
        <taxon>Bacillota</taxon>
        <taxon>Bacilli</taxon>
        <taxon>Bacillales</taxon>
        <taxon>Bacillaceae</taxon>
        <taxon>Oceanobacillus</taxon>
    </lineage>
</organism>
<evidence type="ECO:0000256" key="3">
    <source>
        <dbReference type="ARBA" id="ARBA00022628"/>
    </source>
</evidence>
<feature type="domain" description="Ribonucleotide reductase large subunit C-terminal" evidence="13">
    <location>
        <begin position="187"/>
        <end position="766"/>
    </location>
</feature>
<dbReference type="GO" id="GO:0031419">
    <property type="term" value="F:cobalamin binding"/>
    <property type="evidence" value="ECO:0007669"/>
    <property type="project" value="UniProtKB-KW"/>
</dbReference>
<evidence type="ECO:0000259" key="12">
    <source>
        <dbReference type="Pfam" id="PF00317"/>
    </source>
</evidence>
<dbReference type="Gene3D" id="3.20.70.20">
    <property type="match status" value="1"/>
</dbReference>
<dbReference type="InterPro" id="IPR013344">
    <property type="entry name" value="RNR_NrdJ/NrdZ"/>
</dbReference>
<dbReference type="GO" id="GO:0004748">
    <property type="term" value="F:ribonucleoside-diphosphate reductase activity, thioredoxin disulfide as acceptor"/>
    <property type="evidence" value="ECO:0007669"/>
    <property type="project" value="UniProtKB-EC"/>
</dbReference>
<keyword evidence="7" id="KW-0215">Deoxyribonucleotide synthesis</keyword>
<evidence type="ECO:0000256" key="11">
    <source>
        <dbReference type="RuleBase" id="RU364064"/>
    </source>
</evidence>
<dbReference type="EMBL" id="FOHE01000002">
    <property type="protein sequence ID" value="SES83166.1"/>
    <property type="molecule type" value="Genomic_DNA"/>
</dbReference>
<dbReference type="GO" id="GO:0009263">
    <property type="term" value="P:deoxyribonucleotide biosynthetic process"/>
    <property type="evidence" value="ECO:0007669"/>
    <property type="project" value="UniProtKB-KW"/>
</dbReference>
<dbReference type="NCBIfam" id="TIGR02504">
    <property type="entry name" value="NrdJ_Z"/>
    <property type="match status" value="1"/>
</dbReference>
<evidence type="ECO:0000256" key="8">
    <source>
        <dbReference type="ARBA" id="ARBA00023157"/>
    </source>
</evidence>
<keyword evidence="4 11" id="KW-0237">DNA synthesis</keyword>
<keyword evidence="3 11" id="KW-0846">Cobalamin</keyword>
<dbReference type="NCBIfam" id="NF005991">
    <property type="entry name" value="PRK08115.1"/>
    <property type="match status" value="1"/>
</dbReference>
<dbReference type="GO" id="GO:0071897">
    <property type="term" value="P:DNA biosynthetic process"/>
    <property type="evidence" value="ECO:0007669"/>
    <property type="project" value="UniProtKB-KW"/>
</dbReference>
<evidence type="ECO:0000256" key="1">
    <source>
        <dbReference type="ARBA" id="ARBA00001922"/>
    </source>
</evidence>
<comment type="similarity">
    <text evidence="2 11">Belongs to the ribonucleoside diphosphate reductase class-2 family.</text>
</comment>
<evidence type="ECO:0000256" key="2">
    <source>
        <dbReference type="ARBA" id="ARBA00007405"/>
    </source>
</evidence>
<dbReference type="PANTHER" id="PTHR43371">
    <property type="entry name" value="VITAMIN B12-DEPENDENT RIBONUCLEOTIDE REDUCTASE"/>
    <property type="match status" value="1"/>
</dbReference>
<dbReference type="CDD" id="cd02888">
    <property type="entry name" value="RNR_II_dimer"/>
    <property type="match status" value="1"/>
</dbReference>
<evidence type="ECO:0000256" key="9">
    <source>
        <dbReference type="ARBA" id="ARBA00023285"/>
    </source>
</evidence>
<gene>
    <name evidence="14" type="ORF">SAMN05216389_102374</name>
</gene>
<dbReference type="InterPro" id="IPR000788">
    <property type="entry name" value="RNR_lg_C"/>
</dbReference>
<keyword evidence="9 11" id="KW-0170">Cobalt</keyword>
<evidence type="ECO:0000256" key="10">
    <source>
        <dbReference type="ARBA" id="ARBA00047754"/>
    </source>
</evidence>
<dbReference type="Pfam" id="PF00317">
    <property type="entry name" value="Ribonuc_red_lgN"/>
    <property type="match status" value="1"/>
</dbReference>
<evidence type="ECO:0000256" key="4">
    <source>
        <dbReference type="ARBA" id="ARBA00022634"/>
    </source>
</evidence>
<evidence type="ECO:0000313" key="14">
    <source>
        <dbReference type="EMBL" id="SES83166.1"/>
    </source>
</evidence>
<dbReference type="Proteomes" id="UP000198618">
    <property type="component" value="Unassembled WGS sequence"/>
</dbReference>
<evidence type="ECO:0000259" key="13">
    <source>
        <dbReference type="Pfam" id="PF02867"/>
    </source>
</evidence>
<comment type="catalytic activity">
    <reaction evidence="10 11">
        <text>a 2'-deoxyribonucleoside 5'-diphosphate + [thioredoxin]-disulfide + H2O = a ribonucleoside 5'-diphosphate + [thioredoxin]-dithiol</text>
        <dbReference type="Rhea" id="RHEA:23252"/>
        <dbReference type="Rhea" id="RHEA-COMP:10698"/>
        <dbReference type="Rhea" id="RHEA-COMP:10700"/>
        <dbReference type="ChEBI" id="CHEBI:15377"/>
        <dbReference type="ChEBI" id="CHEBI:29950"/>
        <dbReference type="ChEBI" id="CHEBI:50058"/>
        <dbReference type="ChEBI" id="CHEBI:57930"/>
        <dbReference type="ChEBI" id="CHEBI:73316"/>
        <dbReference type="EC" id="1.17.4.1"/>
    </reaction>
</comment>
<dbReference type="AlphaFoldDB" id="A0A1H9ZN64"/>
<evidence type="ECO:0000256" key="5">
    <source>
        <dbReference type="ARBA" id="ARBA00022741"/>
    </source>
</evidence>
<reference evidence="14 15" key="1">
    <citation type="submission" date="2016-10" db="EMBL/GenBank/DDBJ databases">
        <authorList>
            <person name="de Groot N.N."/>
        </authorList>
    </citation>
    <scope>NUCLEOTIDE SEQUENCE [LARGE SCALE GENOMIC DNA]</scope>
    <source>
        <strain evidence="14 15">IBRC-M 10780</strain>
    </source>
</reference>
<dbReference type="OrthoDB" id="9762933at2"/>
<protein>
    <recommendedName>
        <fullName evidence="11">Vitamin B12-dependent ribonucleotide reductase</fullName>
        <ecNumber evidence="11">1.17.4.1</ecNumber>
    </recommendedName>
</protein>
<keyword evidence="5 11" id="KW-0547">Nucleotide-binding</keyword>